<gene>
    <name evidence="2" type="ORF">NCTC11923_02497</name>
</gene>
<dbReference type="KEGG" id="asla:NCTC11923_02497"/>
<name>A0A448KFX4_9ACTO</name>
<keyword evidence="1" id="KW-0812">Transmembrane</keyword>
<dbReference type="STRING" id="1278298.GCA_000428685_00963"/>
<keyword evidence="1" id="KW-0472">Membrane</keyword>
<dbReference type="RefSeq" id="WP_197719247.1">
    <property type="nucleotide sequence ID" value="NZ_CBCRWE010000027.1"/>
</dbReference>
<evidence type="ECO:0000313" key="2">
    <source>
        <dbReference type="EMBL" id="VEG75819.1"/>
    </source>
</evidence>
<dbReference type="InterPro" id="IPR025671">
    <property type="entry name" value="HXXEE"/>
</dbReference>
<evidence type="ECO:0000313" key="3">
    <source>
        <dbReference type="Proteomes" id="UP000276899"/>
    </source>
</evidence>
<feature type="transmembrane region" description="Helical" evidence="1">
    <location>
        <begin position="118"/>
        <end position="136"/>
    </location>
</feature>
<evidence type="ECO:0008006" key="4">
    <source>
        <dbReference type="Google" id="ProtNLM"/>
    </source>
</evidence>
<feature type="transmembrane region" description="Helical" evidence="1">
    <location>
        <begin position="148"/>
        <end position="170"/>
    </location>
</feature>
<protein>
    <recommendedName>
        <fullName evidence="4">HXXEE domain-containing protein</fullName>
    </recommendedName>
</protein>
<dbReference type="Pfam" id="PF13787">
    <property type="entry name" value="HXXEE"/>
    <property type="match status" value="1"/>
</dbReference>
<proteinExistence type="predicted"/>
<accession>A0A448KFX4</accession>
<dbReference type="Proteomes" id="UP000276899">
    <property type="component" value="Chromosome"/>
</dbReference>
<keyword evidence="3" id="KW-1185">Reference proteome</keyword>
<dbReference type="EMBL" id="LR134363">
    <property type="protein sequence ID" value="VEG75819.1"/>
    <property type="molecule type" value="Genomic_DNA"/>
</dbReference>
<sequence length="183" mass="19037">MVSMSDGAGSPCSMNCVCMGLLAAWALHDAEELVTMSPASARTLRRLPRAVPMTEGLRERGVSQEHVTLSIGIMAVIVTAVSRRGIRSGGASPLFRGAVLAFGVHGLLHMAGAAALRGYATGVATSPTIVLPYWIWARRGLSDIDRSAVLAALSVVPLLSVVHGAALAVLGERSVRGWRQAGA</sequence>
<organism evidence="2 3">
    <name type="scientific">Actinomyces slackii</name>
    <dbReference type="NCBI Taxonomy" id="52774"/>
    <lineage>
        <taxon>Bacteria</taxon>
        <taxon>Bacillati</taxon>
        <taxon>Actinomycetota</taxon>
        <taxon>Actinomycetes</taxon>
        <taxon>Actinomycetales</taxon>
        <taxon>Actinomycetaceae</taxon>
        <taxon>Actinomyces</taxon>
    </lineage>
</organism>
<evidence type="ECO:0000256" key="1">
    <source>
        <dbReference type="SAM" id="Phobius"/>
    </source>
</evidence>
<reference evidence="2 3" key="1">
    <citation type="submission" date="2018-12" db="EMBL/GenBank/DDBJ databases">
        <authorList>
            <consortium name="Pathogen Informatics"/>
        </authorList>
    </citation>
    <scope>NUCLEOTIDE SEQUENCE [LARGE SCALE GENOMIC DNA]</scope>
    <source>
        <strain evidence="2 3">NCTC11923</strain>
    </source>
</reference>
<keyword evidence="1" id="KW-1133">Transmembrane helix</keyword>
<dbReference type="AlphaFoldDB" id="A0A448KFX4"/>